<dbReference type="Proteomes" id="UP000193642">
    <property type="component" value="Unassembled WGS sequence"/>
</dbReference>
<comment type="catalytic activity">
    <reaction evidence="3">
        <text>L-lysyl-[protein] + acetyl-CoA = N(6)-acetyl-L-lysyl-[protein] + CoA + H(+)</text>
        <dbReference type="Rhea" id="RHEA:45948"/>
        <dbReference type="Rhea" id="RHEA-COMP:9752"/>
        <dbReference type="Rhea" id="RHEA-COMP:10731"/>
        <dbReference type="ChEBI" id="CHEBI:15378"/>
        <dbReference type="ChEBI" id="CHEBI:29969"/>
        <dbReference type="ChEBI" id="CHEBI:57287"/>
        <dbReference type="ChEBI" id="CHEBI:57288"/>
        <dbReference type="ChEBI" id="CHEBI:61930"/>
        <dbReference type="EC" id="2.3.1.48"/>
    </reaction>
</comment>
<dbReference type="AlphaFoldDB" id="A0A1Y2D169"/>
<accession>A0A1Y2D169</accession>
<keyword evidence="7" id="KW-0012">Acyltransferase</keyword>
<keyword evidence="8" id="KW-1185">Reference proteome</keyword>
<evidence type="ECO:0000313" key="8">
    <source>
        <dbReference type="Proteomes" id="UP000193642"/>
    </source>
</evidence>
<evidence type="ECO:0000256" key="4">
    <source>
        <dbReference type="SAM" id="Phobius"/>
    </source>
</evidence>
<name>A0A1Y2D169_9FUNG</name>
<dbReference type="GO" id="GO:0004402">
    <property type="term" value="F:histone acetyltransferase activity"/>
    <property type="evidence" value="ECO:0007669"/>
    <property type="project" value="InterPro"/>
</dbReference>
<protein>
    <recommendedName>
        <fullName evidence="2">Histone acetyltransferase type B catalytic subunit</fullName>
    </recommendedName>
</protein>
<feature type="transmembrane region" description="Helical" evidence="4">
    <location>
        <begin position="128"/>
        <end position="148"/>
    </location>
</feature>
<keyword evidence="4" id="KW-0472">Membrane</keyword>
<keyword evidence="7" id="KW-0808">Transferase</keyword>
<dbReference type="Gene3D" id="3.40.630.30">
    <property type="match status" value="1"/>
</dbReference>
<keyword evidence="4" id="KW-1133">Transmembrane helix</keyword>
<dbReference type="PANTHER" id="PTHR12046">
    <property type="entry name" value="HISTONE ACETYLTRANSFERASE TYPE B CATALYTIC SUBUNIT"/>
    <property type="match status" value="1"/>
</dbReference>
<dbReference type="GO" id="GO:0031509">
    <property type="term" value="P:subtelomeric heterochromatin formation"/>
    <property type="evidence" value="ECO:0007669"/>
    <property type="project" value="InterPro"/>
</dbReference>
<evidence type="ECO:0000256" key="1">
    <source>
        <dbReference type="ARBA" id="ARBA00010543"/>
    </source>
</evidence>
<dbReference type="GO" id="GO:0000781">
    <property type="term" value="C:chromosome, telomeric region"/>
    <property type="evidence" value="ECO:0007669"/>
    <property type="project" value="GOC"/>
</dbReference>
<comment type="similarity">
    <text evidence="1">Belongs to the HAT1 family.</text>
</comment>
<keyword evidence="4" id="KW-0812">Transmembrane</keyword>
<evidence type="ECO:0000256" key="3">
    <source>
        <dbReference type="ARBA" id="ARBA00048017"/>
    </source>
</evidence>
<dbReference type="Pfam" id="PF10394">
    <property type="entry name" value="Hat1_N"/>
    <property type="match status" value="1"/>
</dbReference>
<dbReference type="EMBL" id="MCGO01000002">
    <property type="protein sequence ID" value="ORY53029.1"/>
    <property type="molecule type" value="Genomic_DNA"/>
</dbReference>
<dbReference type="InterPro" id="IPR019467">
    <property type="entry name" value="Hat1_N"/>
</dbReference>
<dbReference type="OrthoDB" id="10253098at2759"/>
<dbReference type="Pfam" id="PF00583">
    <property type="entry name" value="Acetyltransf_1"/>
    <property type="match status" value="1"/>
</dbReference>
<evidence type="ECO:0000256" key="2">
    <source>
        <dbReference type="ARBA" id="ARBA00021268"/>
    </source>
</evidence>
<dbReference type="SUPFAM" id="SSF55729">
    <property type="entry name" value="Acyl-CoA N-acyltransferases (Nat)"/>
    <property type="match status" value="1"/>
</dbReference>
<sequence>MSYTYKIDNDPDELAKSKRIGGVAPKADNVLSVVQEKFTDNYSLFMDHVRRDENGGFKPMGEKIHEYTVRESDGIVYEVYKATFATPRFKAYNAALQPLLLFFIEGASAIDDEDDAWECFLVFEKRPVVGNAAFAYAIVGFSTAYAFWSFPDRKRMRISQFIIMPPYQKKGHGKQLYNTIKREFVSRSEVSDFGVEDPNEEFSNLRDICDVEFLVQEVERIRDSSRVVSLESLSRPATVGANGNQADIRSAINAVVSNVKNGVYKLSKAHAERCIEMVNLKYLDRADKAAAQEFRLMVKRRLYKRNEEALNGMPAEEMKEKLQATFLNVEEGYREVLSHI</sequence>
<feature type="domain" description="Histone acetyl transferase HAT1 N-terminal" evidence="6">
    <location>
        <begin position="30"/>
        <end position="105"/>
    </location>
</feature>
<evidence type="ECO:0000313" key="7">
    <source>
        <dbReference type="EMBL" id="ORY53029.1"/>
    </source>
</evidence>
<reference evidence="7 8" key="1">
    <citation type="submission" date="2016-07" db="EMBL/GenBank/DDBJ databases">
        <title>Pervasive Adenine N6-methylation of Active Genes in Fungi.</title>
        <authorList>
            <consortium name="DOE Joint Genome Institute"/>
            <person name="Mondo S.J."/>
            <person name="Dannebaum R.O."/>
            <person name="Kuo R.C."/>
            <person name="Labutti K."/>
            <person name="Haridas S."/>
            <person name="Kuo A."/>
            <person name="Salamov A."/>
            <person name="Ahrendt S.R."/>
            <person name="Lipzen A."/>
            <person name="Sullivan W."/>
            <person name="Andreopoulos W.B."/>
            <person name="Clum A."/>
            <person name="Lindquist E."/>
            <person name="Daum C."/>
            <person name="Ramamoorthy G.K."/>
            <person name="Gryganskyi A."/>
            <person name="Culley D."/>
            <person name="Magnuson J.K."/>
            <person name="James T.Y."/>
            <person name="O'Malley M.A."/>
            <person name="Stajich J.E."/>
            <person name="Spatafora J.W."/>
            <person name="Visel A."/>
            <person name="Grigoriev I.V."/>
        </authorList>
    </citation>
    <scope>NUCLEOTIDE SEQUENCE [LARGE SCALE GENOMIC DNA]</scope>
    <source>
        <strain evidence="7 8">JEL800</strain>
    </source>
</reference>
<dbReference type="InterPro" id="IPR017380">
    <property type="entry name" value="Hist_AcTrfase_B-typ_cat-su"/>
</dbReference>
<dbReference type="InterPro" id="IPR016181">
    <property type="entry name" value="Acyl_CoA_acyltransferase"/>
</dbReference>
<evidence type="ECO:0000259" key="5">
    <source>
        <dbReference type="Pfam" id="PF00583"/>
    </source>
</evidence>
<gene>
    <name evidence="7" type="ORF">BCR33DRAFT_711420</name>
</gene>
<feature type="domain" description="N-acetyltransferase" evidence="5">
    <location>
        <begin position="124"/>
        <end position="198"/>
    </location>
</feature>
<dbReference type="GO" id="GO:0005634">
    <property type="term" value="C:nucleus"/>
    <property type="evidence" value="ECO:0007669"/>
    <property type="project" value="InterPro"/>
</dbReference>
<organism evidence="7 8">
    <name type="scientific">Rhizoclosmatium globosum</name>
    <dbReference type="NCBI Taxonomy" id="329046"/>
    <lineage>
        <taxon>Eukaryota</taxon>
        <taxon>Fungi</taxon>
        <taxon>Fungi incertae sedis</taxon>
        <taxon>Chytridiomycota</taxon>
        <taxon>Chytridiomycota incertae sedis</taxon>
        <taxon>Chytridiomycetes</taxon>
        <taxon>Chytridiales</taxon>
        <taxon>Chytriomycetaceae</taxon>
        <taxon>Rhizoclosmatium</taxon>
    </lineage>
</organism>
<comment type="caution">
    <text evidence="7">The sequence shown here is derived from an EMBL/GenBank/DDBJ whole genome shotgun (WGS) entry which is preliminary data.</text>
</comment>
<dbReference type="STRING" id="329046.A0A1Y2D169"/>
<dbReference type="InterPro" id="IPR000182">
    <property type="entry name" value="GNAT_dom"/>
</dbReference>
<evidence type="ECO:0000259" key="6">
    <source>
        <dbReference type="Pfam" id="PF10394"/>
    </source>
</evidence>
<proteinExistence type="inferred from homology"/>
<dbReference type="CDD" id="cd04301">
    <property type="entry name" value="NAT_SF"/>
    <property type="match status" value="1"/>
</dbReference>